<evidence type="ECO:0000256" key="2">
    <source>
        <dbReference type="SAM" id="MobiDB-lite"/>
    </source>
</evidence>
<dbReference type="EMBL" id="BAAARW010000011">
    <property type="protein sequence ID" value="GAA2417085.1"/>
    <property type="molecule type" value="Genomic_DNA"/>
</dbReference>
<evidence type="ECO:0000256" key="1">
    <source>
        <dbReference type="ARBA" id="ARBA00023186"/>
    </source>
</evidence>
<protein>
    <recommendedName>
        <fullName evidence="5">Nucleotide exchange factor GrpE</fullName>
    </recommendedName>
</protein>
<keyword evidence="4" id="KW-1185">Reference proteome</keyword>
<comment type="caution">
    <text evidence="3">The sequence shown here is derived from an EMBL/GenBank/DDBJ whole genome shotgun (WGS) entry which is preliminary data.</text>
</comment>
<dbReference type="RefSeq" id="WP_344589492.1">
    <property type="nucleotide sequence ID" value="NZ_BAAARW010000011.1"/>
</dbReference>
<sequence length="248" mass="26096">MSSSLDHRVSEGSGPAEPASRPASDEAASDEDGSIASRTVAEAAAKPAEAEPADPDPAEPEPAEAPHEKIIEALAALTDQLRREQDRAAHRETIIDRLHEENQGLRYGELQSAFEPVRAALYRLHDLTRREAARWAAPDPPGPAQAAALLAAVADEVADALGRTGVERFTVEPGAPYDPARHRPVAAEQVADPAAAGTVVAVRSDGFERDGRVVRKAEVTVGQATGTAEPFPPSGSSGLRENGRGETM</sequence>
<reference evidence="3 4" key="1">
    <citation type="journal article" date="2019" name="Int. J. Syst. Evol. Microbiol.">
        <title>The Global Catalogue of Microorganisms (GCM) 10K type strain sequencing project: providing services to taxonomists for standard genome sequencing and annotation.</title>
        <authorList>
            <consortium name="The Broad Institute Genomics Platform"/>
            <consortium name="The Broad Institute Genome Sequencing Center for Infectious Disease"/>
            <person name="Wu L."/>
            <person name="Ma J."/>
        </authorList>
    </citation>
    <scope>NUCLEOTIDE SEQUENCE [LARGE SCALE GENOMIC DNA]</scope>
    <source>
        <strain evidence="3 4">JCM 3325</strain>
    </source>
</reference>
<dbReference type="SUPFAM" id="SSF51064">
    <property type="entry name" value="Head domain of nucleotide exchange factor GrpE"/>
    <property type="match status" value="1"/>
</dbReference>
<feature type="region of interest" description="Disordered" evidence="2">
    <location>
        <begin position="218"/>
        <end position="248"/>
    </location>
</feature>
<gene>
    <name evidence="3" type="ORF">GCM10010191_29480</name>
</gene>
<name>A0ABN3IZE5_9ACTN</name>
<evidence type="ECO:0000313" key="3">
    <source>
        <dbReference type="EMBL" id="GAA2417085.1"/>
    </source>
</evidence>
<feature type="compositionally biased region" description="Acidic residues" evidence="2">
    <location>
        <begin position="51"/>
        <end position="62"/>
    </location>
</feature>
<accession>A0ABN3IZE5</accession>
<dbReference type="Proteomes" id="UP001501231">
    <property type="component" value="Unassembled WGS sequence"/>
</dbReference>
<evidence type="ECO:0000313" key="4">
    <source>
        <dbReference type="Proteomes" id="UP001501231"/>
    </source>
</evidence>
<keyword evidence="1" id="KW-0143">Chaperone</keyword>
<dbReference type="InterPro" id="IPR009012">
    <property type="entry name" value="GrpE_head"/>
</dbReference>
<dbReference type="InterPro" id="IPR000740">
    <property type="entry name" value="GrpE"/>
</dbReference>
<proteinExistence type="predicted"/>
<feature type="region of interest" description="Disordered" evidence="2">
    <location>
        <begin position="1"/>
        <end position="72"/>
    </location>
</feature>
<organism evidence="3 4">
    <name type="scientific">Actinomadura vinacea</name>
    <dbReference type="NCBI Taxonomy" id="115336"/>
    <lineage>
        <taxon>Bacteria</taxon>
        <taxon>Bacillati</taxon>
        <taxon>Actinomycetota</taxon>
        <taxon>Actinomycetes</taxon>
        <taxon>Streptosporangiales</taxon>
        <taxon>Thermomonosporaceae</taxon>
        <taxon>Actinomadura</taxon>
    </lineage>
</organism>
<feature type="compositionally biased region" description="Basic and acidic residues" evidence="2">
    <location>
        <begin position="1"/>
        <end position="10"/>
    </location>
</feature>
<dbReference type="Gene3D" id="2.30.22.10">
    <property type="entry name" value="Head domain of nucleotide exchange factor GrpE"/>
    <property type="match status" value="1"/>
</dbReference>
<dbReference type="Pfam" id="PF01025">
    <property type="entry name" value="GrpE"/>
    <property type="match status" value="1"/>
</dbReference>
<evidence type="ECO:0008006" key="5">
    <source>
        <dbReference type="Google" id="ProtNLM"/>
    </source>
</evidence>